<comment type="caution">
    <text evidence="2">Lacks conserved residue(s) required for the propagation of feature annotation.</text>
</comment>
<dbReference type="SUPFAM" id="SSF64005">
    <property type="entry name" value="Undecaprenyl diphosphate synthase"/>
    <property type="match status" value="1"/>
</dbReference>
<dbReference type="STRING" id="1797589.A2784_01930"/>
<dbReference type="GO" id="GO:0000287">
    <property type="term" value="F:magnesium ion binding"/>
    <property type="evidence" value="ECO:0007669"/>
    <property type="project" value="UniProtKB-UniRule"/>
</dbReference>
<comment type="similarity">
    <text evidence="2">Belongs to the UPP synthase family.</text>
</comment>
<dbReference type="CDD" id="cd00475">
    <property type="entry name" value="Cis_IPPS"/>
    <property type="match status" value="1"/>
</dbReference>
<evidence type="ECO:0000313" key="3">
    <source>
        <dbReference type="EMBL" id="OGY17493.1"/>
    </source>
</evidence>
<dbReference type="InterPro" id="IPR001441">
    <property type="entry name" value="UPP_synth-like"/>
</dbReference>
<proteinExistence type="inferred from homology"/>
<evidence type="ECO:0000313" key="4">
    <source>
        <dbReference type="Proteomes" id="UP000177324"/>
    </source>
</evidence>
<dbReference type="HAMAP" id="MF_01139">
    <property type="entry name" value="ISPT"/>
    <property type="match status" value="1"/>
</dbReference>
<feature type="binding site" evidence="2">
    <location>
        <position position="204"/>
    </location>
    <ligand>
        <name>Mg(2+)</name>
        <dbReference type="ChEBI" id="CHEBI:18420"/>
    </ligand>
</feature>
<feature type="binding site" evidence="2">
    <location>
        <position position="72"/>
    </location>
    <ligand>
        <name>substrate</name>
    </ligand>
</feature>
<dbReference type="PANTHER" id="PTHR10291">
    <property type="entry name" value="DEHYDRODOLICHYL DIPHOSPHATE SYNTHASE FAMILY MEMBER"/>
    <property type="match status" value="1"/>
</dbReference>
<feature type="binding site" evidence="2">
    <location>
        <position position="185"/>
    </location>
    <ligand>
        <name>substrate</name>
    </ligand>
</feature>
<dbReference type="Gene3D" id="3.40.1180.10">
    <property type="entry name" value="Decaprenyl diphosphate synthase-like"/>
    <property type="match status" value="1"/>
</dbReference>
<feature type="binding site" evidence="2">
    <location>
        <begin position="24"/>
        <end position="27"/>
    </location>
    <ligand>
        <name>substrate</name>
    </ligand>
</feature>
<dbReference type="GO" id="GO:0045547">
    <property type="term" value="F:ditrans,polycis-polyprenyl diphosphate synthase [(2E,6E)-farnesyl diphosphate specific] activity"/>
    <property type="evidence" value="ECO:0007669"/>
    <property type="project" value="TreeGrafter"/>
</dbReference>
<dbReference type="InterPro" id="IPR036424">
    <property type="entry name" value="UPP_synth-like_sf"/>
</dbReference>
<dbReference type="EMBL" id="MHCH01000023">
    <property type="protein sequence ID" value="OGY17493.1"/>
    <property type="molecule type" value="Genomic_DNA"/>
</dbReference>
<feature type="active site" description="Proton acceptor" evidence="2">
    <location>
        <position position="71"/>
    </location>
</feature>
<evidence type="ECO:0000256" key="2">
    <source>
        <dbReference type="HAMAP-Rule" id="MF_01139"/>
    </source>
</evidence>
<comment type="caution">
    <text evidence="3">The sequence shown here is derived from an EMBL/GenBank/DDBJ whole genome shotgun (WGS) entry which is preliminary data.</text>
</comment>
<keyword evidence="1 2" id="KW-0808">Transferase</keyword>
<evidence type="ECO:0000256" key="1">
    <source>
        <dbReference type="ARBA" id="ARBA00022679"/>
    </source>
</evidence>
<dbReference type="AlphaFoldDB" id="A0A1G1VQ43"/>
<feature type="binding site" evidence="2">
    <location>
        <position position="74"/>
    </location>
    <ligand>
        <name>substrate</name>
    </ligand>
</feature>
<feature type="binding site" evidence="2">
    <location>
        <begin position="68"/>
        <end position="70"/>
    </location>
    <ligand>
        <name>substrate</name>
    </ligand>
</feature>
<dbReference type="EC" id="2.5.1.-" evidence="2"/>
<feature type="binding site" evidence="2">
    <location>
        <position position="23"/>
    </location>
    <ligand>
        <name>Mg(2+)</name>
        <dbReference type="ChEBI" id="CHEBI:18420"/>
    </ligand>
</feature>
<dbReference type="GO" id="GO:0016094">
    <property type="term" value="P:polyprenol biosynthetic process"/>
    <property type="evidence" value="ECO:0007669"/>
    <property type="project" value="TreeGrafter"/>
</dbReference>
<reference evidence="3 4" key="1">
    <citation type="journal article" date="2016" name="Nat. Commun.">
        <title>Thousands of microbial genomes shed light on interconnected biogeochemical processes in an aquifer system.</title>
        <authorList>
            <person name="Anantharaman K."/>
            <person name="Brown C.T."/>
            <person name="Hug L.A."/>
            <person name="Sharon I."/>
            <person name="Castelle C.J."/>
            <person name="Probst A.J."/>
            <person name="Thomas B.C."/>
            <person name="Singh A."/>
            <person name="Wilkins M.J."/>
            <person name="Karaoz U."/>
            <person name="Brodie E.L."/>
            <person name="Williams K.H."/>
            <person name="Hubbard S.S."/>
            <person name="Banfield J.F."/>
        </authorList>
    </citation>
    <scope>NUCLEOTIDE SEQUENCE [LARGE SCALE GENOMIC DNA]</scope>
</reference>
<comment type="cofactor">
    <cofactor evidence="2">
        <name>Mg(2+)</name>
        <dbReference type="ChEBI" id="CHEBI:18420"/>
    </cofactor>
    <text evidence="2">Binds 2 magnesium ions per subunit.</text>
</comment>
<dbReference type="Pfam" id="PF01255">
    <property type="entry name" value="Prenyltransf"/>
    <property type="match status" value="1"/>
</dbReference>
<keyword evidence="2" id="KW-0460">Magnesium</keyword>
<keyword evidence="2" id="KW-0479">Metal-binding</keyword>
<sequence length="237" mass="27494">MKQLVEPLPEDVVVPHHVAIIPDGNRRWARERGLPTLEGHRRGFTITPKLVRAARQLGIHTLTIWAFSTENWNRSEKEVKYLMKMYEWFIDKHLREAEKEGARVYHLGRKDRIPTGLAKKLAEAEERTRQNEKYVLNIALDYGGHDEILRAIGRMNGEKKLTEDKFADYLDTAGQPYPDPDLVIRTSGEQRTSGLFSWQAAYAEFYFEPGHFPDFSPKKLREAIIDYGQRGRRFGGN</sequence>
<dbReference type="NCBIfam" id="TIGR00055">
    <property type="entry name" value="uppS"/>
    <property type="match status" value="1"/>
</dbReference>
<dbReference type="Proteomes" id="UP000177324">
    <property type="component" value="Unassembled WGS sequence"/>
</dbReference>
<accession>A0A1G1VQ43</accession>
<organism evidence="3 4">
    <name type="scientific">Candidatus Chisholmbacteria bacterium RIFCSPHIGHO2_01_FULL_48_12</name>
    <dbReference type="NCBI Taxonomy" id="1797589"/>
    <lineage>
        <taxon>Bacteria</taxon>
        <taxon>Candidatus Chisholmiibacteriota</taxon>
    </lineage>
</organism>
<dbReference type="PANTHER" id="PTHR10291:SF0">
    <property type="entry name" value="DEHYDRODOLICHYL DIPHOSPHATE SYNTHASE 2"/>
    <property type="match status" value="1"/>
</dbReference>
<feature type="binding site" evidence="2">
    <location>
        <position position="40"/>
    </location>
    <ligand>
        <name>substrate</name>
    </ligand>
</feature>
<feature type="binding site" evidence="2">
    <location>
        <position position="28"/>
    </location>
    <ligand>
        <name>substrate</name>
    </ligand>
</feature>
<gene>
    <name evidence="3" type="ORF">A2784_01930</name>
</gene>
<comment type="function">
    <text evidence="2">Catalyzes the condensation of isopentenyl diphosphate (IPP) with allylic pyrophosphates generating different type of terpenoids.</text>
</comment>
<name>A0A1G1VQ43_9BACT</name>
<protein>
    <recommendedName>
        <fullName evidence="2">Isoprenyl transferase</fullName>
        <ecNumber evidence="2">2.5.1.-</ecNumber>
    </recommendedName>
</protein>
<feature type="active site" evidence="2">
    <location>
        <position position="23"/>
    </location>
</feature>
<feature type="binding site" evidence="2">
    <location>
        <begin position="191"/>
        <end position="193"/>
    </location>
    <ligand>
        <name>substrate</name>
    </ligand>
</feature>
<comment type="subunit">
    <text evidence="2">Homodimer.</text>
</comment>